<reference evidence="1 2" key="1">
    <citation type="submission" date="2020-08" db="EMBL/GenBank/DDBJ databases">
        <title>Genomic Encyclopedia of Type Strains, Phase IV (KMG-IV): sequencing the most valuable type-strain genomes for metagenomic binning, comparative biology and taxonomic classification.</title>
        <authorList>
            <person name="Goeker M."/>
        </authorList>
    </citation>
    <scope>NUCLEOTIDE SEQUENCE [LARGE SCALE GENOMIC DNA]</scope>
    <source>
        <strain evidence="1 2">DSM 26287</strain>
    </source>
</reference>
<protein>
    <submittedName>
        <fullName evidence="1">Uncharacterized protein</fullName>
    </submittedName>
</protein>
<keyword evidence="2" id="KW-1185">Reference proteome</keyword>
<comment type="caution">
    <text evidence="1">The sequence shown here is derived from an EMBL/GenBank/DDBJ whole genome shotgun (WGS) entry which is preliminary data.</text>
</comment>
<evidence type="ECO:0000313" key="1">
    <source>
        <dbReference type="EMBL" id="MBB6542487.1"/>
    </source>
</evidence>
<dbReference type="AlphaFoldDB" id="A0A7X0NFG5"/>
<organism evidence="1 2">
    <name type="scientific">Thalassotalea piscium</name>
    <dbReference type="NCBI Taxonomy" id="1230533"/>
    <lineage>
        <taxon>Bacteria</taxon>
        <taxon>Pseudomonadati</taxon>
        <taxon>Pseudomonadota</taxon>
        <taxon>Gammaproteobacteria</taxon>
        <taxon>Alteromonadales</taxon>
        <taxon>Colwelliaceae</taxon>
        <taxon>Thalassotalea</taxon>
    </lineage>
</organism>
<evidence type="ECO:0000313" key="2">
    <source>
        <dbReference type="Proteomes" id="UP000537141"/>
    </source>
</evidence>
<gene>
    <name evidence="1" type="ORF">HNQ55_000976</name>
</gene>
<name>A0A7X0NFG5_9GAMM</name>
<dbReference type="EMBL" id="JACHHU010000005">
    <property type="protein sequence ID" value="MBB6542487.1"/>
    <property type="molecule type" value="Genomic_DNA"/>
</dbReference>
<sequence length="41" mass="4677">MQISDKGSLTDIPNYLTQKGYHFSQQQLSNSVIELHIKQVS</sequence>
<accession>A0A7X0NFG5</accession>
<dbReference type="Proteomes" id="UP000537141">
    <property type="component" value="Unassembled WGS sequence"/>
</dbReference>
<proteinExistence type="predicted"/>